<evidence type="ECO:0000256" key="9">
    <source>
        <dbReference type="PROSITE-ProRule" id="PRU00277"/>
    </source>
</evidence>
<dbReference type="GO" id="GO:0042026">
    <property type="term" value="P:protein refolding"/>
    <property type="evidence" value="ECO:0007669"/>
    <property type="project" value="UniProtKB-ARBA"/>
</dbReference>
<keyword evidence="4" id="KW-0963">Cytoplasm</keyword>
<dbReference type="Pfam" id="PF00254">
    <property type="entry name" value="FKBP_C"/>
    <property type="match status" value="1"/>
</dbReference>
<dbReference type="GO" id="GO:0003755">
    <property type="term" value="F:peptidyl-prolyl cis-trans isomerase activity"/>
    <property type="evidence" value="ECO:0007669"/>
    <property type="project" value="UniProtKB-UniRule"/>
</dbReference>
<dbReference type="PANTHER" id="PTHR47861:SF3">
    <property type="entry name" value="FKBP-TYPE PEPTIDYL-PROLYL CIS-TRANS ISOMERASE SLYD"/>
    <property type="match status" value="1"/>
</dbReference>
<keyword evidence="5 9" id="KW-0697">Rotamase</keyword>
<evidence type="ECO:0000256" key="8">
    <source>
        <dbReference type="ARBA" id="ARBA00037071"/>
    </source>
</evidence>
<keyword evidence="7 9" id="KW-0413">Isomerase</keyword>
<evidence type="ECO:0000313" key="12">
    <source>
        <dbReference type="EMBL" id="SHI52413.1"/>
    </source>
</evidence>
<protein>
    <recommendedName>
        <fullName evidence="10">Peptidyl-prolyl cis-trans isomerase</fullName>
        <ecNumber evidence="10">5.2.1.8</ecNumber>
    </recommendedName>
</protein>
<dbReference type="PANTHER" id="PTHR47861">
    <property type="entry name" value="FKBP-TYPE PEPTIDYL-PROLYL CIS-TRANS ISOMERASE SLYD"/>
    <property type="match status" value="1"/>
</dbReference>
<keyword evidence="13" id="KW-1185">Reference proteome</keyword>
<dbReference type="SUPFAM" id="SSF54534">
    <property type="entry name" value="FKBP-like"/>
    <property type="match status" value="1"/>
</dbReference>
<dbReference type="AlphaFoldDB" id="A0A1M6BUX9"/>
<dbReference type="RefSeq" id="WP_072904980.1">
    <property type="nucleotide sequence ID" value="NZ_FQZT01000001.1"/>
</dbReference>
<keyword evidence="6" id="KW-0143">Chaperone</keyword>
<dbReference type="STRING" id="1122189.SAMN02745165_00305"/>
<evidence type="ECO:0000256" key="3">
    <source>
        <dbReference type="ARBA" id="ARBA00006577"/>
    </source>
</evidence>
<comment type="function">
    <text evidence="8">Also involved in hydrogenase metallocenter assembly, probably by participating in the nickel insertion step. This function in hydrogenase biosynthesis requires chaperone activity and the presence of the metal-binding domain, but not PPIase activity.</text>
</comment>
<dbReference type="Proteomes" id="UP000184171">
    <property type="component" value="Unassembled WGS sequence"/>
</dbReference>
<evidence type="ECO:0000259" key="11">
    <source>
        <dbReference type="PROSITE" id="PS50059"/>
    </source>
</evidence>
<dbReference type="Gene3D" id="3.10.50.40">
    <property type="match status" value="1"/>
</dbReference>
<feature type="domain" description="PPIase FKBP-type" evidence="11">
    <location>
        <begin position="7"/>
        <end position="131"/>
    </location>
</feature>
<gene>
    <name evidence="12" type="ORF">SAMN02745165_00305</name>
</gene>
<dbReference type="InterPro" id="IPR001179">
    <property type="entry name" value="PPIase_FKBP_dom"/>
</dbReference>
<sequence length="168" mass="18317">MAQAKKGDTVLINFIGRMEDGSIMDSTYPEEKQSECGCGDGAEHNCGDDGDCCQDTGPFEIVIGEGDFYIPVEEELVGMQVGEKKTVTISPDDAFGDYNPENVFSVERSEFPDDIDPVVGMGLEVTGEDDELYMVTVIEVTDEQITLDTNHPLAGETLTYEVELAEIV</sequence>
<comment type="subcellular location">
    <subcellularLocation>
        <location evidence="2">Cytoplasm</location>
    </subcellularLocation>
</comment>
<evidence type="ECO:0000256" key="7">
    <source>
        <dbReference type="ARBA" id="ARBA00023235"/>
    </source>
</evidence>
<evidence type="ECO:0000256" key="5">
    <source>
        <dbReference type="ARBA" id="ARBA00023110"/>
    </source>
</evidence>
<evidence type="ECO:0000313" key="13">
    <source>
        <dbReference type="Proteomes" id="UP000184171"/>
    </source>
</evidence>
<dbReference type="OrthoDB" id="9808891at2"/>
<evidence type="ECO:0000256" key="2">
    <source>
        <dbReference type="ARBA" id="ARBA00004496"/>
    </source>
</evidence>
<evidence type="ECO:0000256" key="10">
    <source>
        <dbReference type="RuleBase" id="RU003915"/>
    </source>
</evidence>
<comment type="similarity">
    <text evidence="3 10">Belongs to the FKBP-type PPIase family.</text>
</comment>
<comment type="catalytic activity">
    <reaction evidence="1 9 10">
        <text>[protein]-peptidylproline (omega=180) = [protein]-peptidylproline (omega=0)</text>
        <dbReference type="Rhea" id="RHEA:16237"/>
        <dbReference type="Rhea" id="RHEA-COMP:10747"/>
        <dbReference type="Rhea" id="RHEA-COMP:10748"/>
        <dbReference type="ChEBI" id="CHEBI:83833"/>
        <dbReference type="ChEBI" id="CHEBI:83834"/>
        <dbReference type="EC" id="5.2.1.8"/>
    </reaction>
</comment>
<dbReference type="GO" id="GO:0005737">
    <property type="term" value="C:cytoplasm"/>
    <property type="evidence" value="ECO:0007669"/>
    <property type="project" value="UniProtKB-SubCell"/>
</dbReference>
<proteinExistence type="inferred from homology"/>
<organism evidence="12 13">
    <name type="scientific">Malonomonas rubra DSM 5091</name>
    <dbReference type="NCBI Taxonomy" id="1122189"/>
    <lineage>
        <taxon>Bacteria</taxon>
        <taxon>Pseudomonadati</taxon>
        <taxon>Thermodesulfobacteriota</taxon>
        <taxon>Desulfuromonadia</taxon>
        <taxon>Desulfuromonadales</taxon>
        <taxon>Geopsychrobacteraceae</taxon>
        <taxon>Malonomonas</taxon>
    </lineage>
</organism>
<evidence type="ECO:0000256" key="4">
    <source>
        <dbReference type="ARBA" id="ARBA00022490"/>
    </source>
</evidence>
<reference evidence="12 13" key="1">
    <citation type="submission" date="2016-11" db="EMBL/GenBank/DDBJ databases">
        <authorList>
            <person name="Jaros S."/>
            <person name="Januszkiewicz K."/>
            <person name="Wedrychowicz H."/>
        </authorList>
    </citation>
    <scope>NUCLEOTIDE SEQUENCE [LARGE SCALE GENOMIC DNA]</scope>
    <source>
        <strain evidence="12 13">DSM 5091</strain>
    </source>
</reference>
<dbReference type="PROSITE" id="PS50059">
    <property type="entry name" value="FKBP_PPIASE"/>
    <property type="match status" value="1"/>
</dbReference>
<dbReference type="InterPro" id="IPR046357">
    <property type="entry name" value="PPIase_dom_sf"/>
</dbReference>
<evidence type="ECO:0000256" key="1">
    <source>
        <dbReference type="ARBA" id="ARBA00000971"/>
    </source>
</evidence>
<evidence type="ECO:0000256" key="6">
    <source>
        <dbReference type="ARBA" id="ARBA00023186"/>
    </source>
</evidence>
<dbReference type="EC" id="5.2.1.8" evidence="10"/>
<dbReference type="EMBL" id="FQZT01000001">
    <property type="protein sequence ID" value="SHI52413.1"/>
    <property type="molecule type" value="Genomic_DNA"/>
</dbReference>
<name>A0A1M6BUX9_MALRU</name>
<accession>A0A1M6BUX9</accession>